<reference evidence="1 2" key="1">
    <citation type="submission" date="2021-01" db="EMBL/GenBank/DDBJ databases">
        <title>Genomic Encyclopedia of Type Strains, Phase IV (KMG-IV): sequencing the most valuable type-strain genomes for metagenomic binning, comparative biology and taxonomic classification.</title>
        <authorList>
            <person name="Goeker M."/>
        </authorList>
    </citation>
    <scope>NUCLEOTIDE SEQUENCE [LARGE SCALE GENOMIC DNA]</scope>
    <source>
        <strain evidence="1 2">DSM 28236</strain>
    </source>
</reference>
<dbReference type="RefSeq" id="WP_380898954.1">
    <property type="nucleotide sequence ID" value="NZ_JBHLTV010000056.1"/>
</dbReference>
<evidence type="ECO:0000313" key="1">
    <source>
        <dbReference type="EMBL" id="MBM7647033.1"/>
    </source>
</evidence>
<gene>
    <name evidence="1" type="ORF">JOD45_003268</name>
</gene>
<sequence>MHDCSRLPAEFYVDDILKQMEPKIRKTLYSIPKSYREDVEQDLKLKIIQTIDNVKYEETPGFFEFKQKVQGW</sequence>
<organism evidence="1 2">
    <name type="scientific">Scopulibacillus daqui</name>
    <dbReference type="NCBI Taxonomy" id="1469162"/>
    <lineage>
        <taxon>Bacteria</taxon>
        <taxon>Bacillati</taxon>
        <taxon>Bacillota</taxon>
        <taxon>Bacilli</taxon>
        <taxon>Bacillales</taxon>
        <taxon>Sporolactobacillaceae</taxon>
        <taxon>Scopulibacillus</taxon>
    </lineage>
</organism>
<comment type="caution">
    <text evidence="1">The sequence shown here is derived from an EMBL/GenBank/DDBJ whole genome shotgun (WGS) entry which is preliminary data.</text>
</comment>
<proteinExistence type="predicted"/>
<accession>A0ABS2Q473</accession>
<name>A0ABS2Q473_9BACL</name>
<protein>
    <recommendedName>
        <fullName evidence="3">Helix-turn-helix protein</fullName>
    </recommendedName>
</protein>
<dbReference type="Proteomes" id="UP000808914">
    <property type="component" value="Unassembled WGS sequence"/>
</dbReference>
<keyword evidence="2" id="KW-1185">Reference proteome</keyword>
<evidence type="ECO:0000313" key="2">
    <source>
        <dbReference type="Proteomes" id="UP000808914"/>
    </source>
</evidence>
<dbReference type="EMBL" id="JAFBER010000040">
    <property type="protein sequence ID" value="MBM7647033.1"/>
    <property type="molecule type" value="Genomic_DNA"/>
</dbReference>
<evidence type="ECO:0008006" key="3">
    <source>
        <dbReference type="Google" id="ProtNLM"/>
    </source>
</evidence>